<dbReference type="InterPro" id="IPR037289">
    <property type="entry name" value="Elp2"/>
</dbReference>
<evidence type="ECO:0000256" key="3">
    <source>
        <dbReference type="ARBA" id="ARBA00005043"/>
    </source>
</evidence>
<evidence type="ECO:0000256" key="6">
    <source>
        <dbReference type="ARBA" id="ARBA00022490"/>
    </source>
</evidence>
<feature type="region of interest" description="Disordered" evidence="12">
    <location>
        <begin position="520"/>
        <end position="543"/>
    </location>
</feature>
<dbReference type="InterPro" id="IPR001680">
    <property type="entry name" value="WD40_rpt"/>
</dbReference>
<dbReference type="SMART" id="SM00320">
    <property type="entry name" value="WD40"/>
    <property type="match status" value="12"/>
</dbReference>
<feature type="repeat" description="WD" evidence="11">
    <location>
        <begin position="399"/>
        <end position="430"/>
    </location>
</feature>
<dbReference type="GO" id="GO:0033588">
    <property type="term" value="C:elongator holoenzyme complex"/>
    <property type="evidence" value="ECO:0007669"/>
    <property type="project" value="InterPro"/>
</dbReference>
<protein>
    <recommendedName>
        <fullName evidence="5">Elongator complex protein 2</fullName>
    </recommendedName>
</protein>
<feature type="repeat" description="WD" evidence="11">
    <location>
        <begin position="295"/>
        <end position="327"/>
    </location>
</feature>
<evidence type="ECO:0000256" key="1">
    <source>
        <dbReference type="ARBA" id="ARBA00004123"/>
    </source>
</evidence>
<accession>A0AAV5RVU5</accession>
<comment type="pathway">
    <text evidence="3">tRNA modification; 5-methoxycarbonylmethyl-2-thiouridine-tRNA biosynthesis.</text>
</comment>
<evidence type="ECO:0000256" key="5">
    <source>
        <dbReference type="ARBA" id="ARBA00020267"/>
    </source>
</evidence>
<keyword evidence="8" id="KW-0819">tRNA processing</keyword>
<evidence type="ECO:0000256" key="9">
    <source>
        <dbReference type="ARBA" id="ARBA00022737"/>
    </source>
</evidence>
<evidence type="ECO:0000256" key="7">
    <source>
        <dbReference type="ARBA" id="ARBA00022574"/>
    </source>
</evidence>
<dbReference type="GO" id="GO:0080090">
    <property type="term" value="P:regulation of primary metabolic process"/>
    <property type="evidence" value="ECO:0007669"/>
    <property type="project" value="UniProtKB-ARBA"/>
</dbReference>
<keyword evidence="10" id="KW-0539">Nucleus</keyword>
<dbReference type="InterPro" id="IPR036322">
    <property type="entry name" value="WD40_repeat_dom_sf"/>
</dbReference>
<dbReference type="PROSITE" id="PS50294">
    <property type="entry name" value="WD_REPEATS_REGION"/>
    <property type="match status" value="4"/>
</dbReference>
<organism evidence="13 14">
    <name type="scientific">Maudiozyma humilis</name>
    <name type="common">Sour dough yeast</name>
    <name type="synonym">Kazachstania humilis</name>
    <dbReference type="NCBI Taxonomy" id="51915"/>
    <lineage>
        <taxon>Eukaryota</taxon>
        <taxon>Fungi</taxon>
        <taxon>Dikarya</taxon>
        <taxon>Ascomycota</taxon>
        <taxon>Saccharomycotina</taxon>
        <taxon>Saccharomycetes</taxon>
        <taxon>Saccharomycetales</taxon>
        <taxon>Saccharomycetaceae</taxon>
        <taxon>Maudiozyma</taxon>
    </lineage>
</organism>
<evidence type="ECO:0000256" key="10">
    <source>
        <dbReference type="ARBA" id="ARBA00023242"/>
    </source>
</evidence>
<comment type="caution">
    <text evidence="13">The sequence shown here is derived from an EMBL/GenBank/DDBJ whole genome shotgun (WGS) entry which is preliminary data.</text>
</comment>
<keyword evidence="14" id="KW-1185">Reference proteome</keyword>
<evidence type="ECO:0000256" key="12">
    <source>
        <dbReference type="SAM" id="MobiDB-lite"/>
    </source>
</evidence>
<evidence type="ECO:0000256" key="11">
    <source>
        <dbReference type="PROSITE-ProRule" id="PRU00221"/>
    </source>
</evidence>
<proteinExistence type="inferred from homology"/>
<name>A0AAV5RVU5_MAUHU</name>
<dbReference type="GO" id="GO:0005737">
    <property type="term" value="C:cytoplasm"/>
    <property type="evidence" value="ECO:0007669"/>
    <property type="project" value="UniProtKB-SubCell"/>
</dbReference>
<comment type="similarity">
    <text evidence="4">Belongs to the WD repeat ELP2 family.</text>
</comment>
<dbReference type="AlphaFoldDB" id="A0AAV5RVU5"/>
<keyword evidence="7 11" id="KW-0853">WD repeat</keyword>
<comment type="subcellular location">
    <subcellularLocation>
        <location evidence="2">Cytoplasm</location>
    </subcellularLocation>
    <subcellularLocation>
        <location evidence="1">Nucleus</location>
    </subcellularLocation>
</comment>
<evidence type="ECO:0000256" key="4">
    <source>
        <dbReference type="ARBA" id="ARBA00005881"/>
    </source>
</evidence>
<dbReference type="Pfam" id="PF00400">
    <property type="entry name" value="WD40"/>
    <property type="match status" value="7"/>
</dbReference>
<reference evidence="13 14" key="1">
    <citation type="journal article" date="2023" name="Elife">
        <title>Identification of key yeast species and microbe-microbe interactions impacting larval growth of Drosophila in the wild.</title>
        <authorList>
            <person name="Mure A."/>
            <person name="Sugiura Y."/>
            <person name="Maeda R."/>
            <person name="Honda K."/>
            <person name="Sakurai N."/>
            <person name="Takahashi Y."/>
            <person name="Watada M."/>
            <person name="Katoh T."/>
            <person name="Gotoh A."/>
            <person name="Gotoh Y."/>
            <person name="Taniguchi I."/>
            <person name="Nakamura K."/>
            <person name="Hayashi T."/>
            <person name="Katayama T."/>
            <person name="Uemura T."/>
            <person name="Hattori Y."/>
        </authorList>
    </citation>
    <scope>NUCLEOTIDE SEQUENCE [LARGE SCALE GENOMIC DNA]</scope>
    <source>
        <strain evidence="13 14">KH-74</strain>
    </source>
</reference>
<dbReference type="GO" id="GO:0005634">
    <property type="term" value="C:nucleus"/>
    <property type="evidence" value="ECO:0007669"/>
    <property type="project" value="UniProtKB-SubCell"/>
</dbReference>
<evidence type="ECO:0000313" key="14">
    <source>
        <dbReference type="Proteomes" id="UP001377567"/>
    </source>
</evidence>
<feature type="repeat" description="WD" evidence="11">
    <location>
        <begin position="72"/>
        <end position="104"/>
    </location>
</feature>
<dbReference type="PANTHER" id="PTHR44111:SF1">
    <property type="entry name" value="ELONGATOR COMPLEX PROTEIN 2"/>
    <property type="match status" value="1"/>
</dbReference>
<keyword evidence="9" id="KW-0677">Repeat</keyword>
<dbReference type="CDD" id="cd00200">
    <property type="entry name" value="WD40"/>
    <property type="match status" value="1"/>
</dbReference>
<feature type="repeat" description="WD" evidence="11">
    <location>
        <begin position="672"/>
        <end position="715"/>
    </location>
</feature>
<feature type="repeat" description="WD" evidence="11">
    <location>
        <begin position="215"/>
        <end position="260"/>
    </location>
</feature>
<feature type="compositionally biased region" description="Acidic residues" evidence="12">
    <location>
        <begin position="527"/>
        <end position="542"/>
    </location>
</feature>
<dbReference type="FunFam" id="2.130.10.10:FF:001077">
    <property type="entry name" value="Elongator protein 2"/>
    <property type="match status" value="1"/>
</dbReference>
<keyword evidence="6" id="KW-0963">Cytoplasm</keyword>
<evidence type="ECO:0000256" key="8">
    <source>
        <dbReference type="ARBA" id="ARBA00022694"/>
    </source>
</evidence>
<feature type="repeat" description="WD" evidence="11">
    <location>
        <begin position="625"/>
        <end position="657"/>
    </location>
</feature>
<dbReference type="Proteomes" id="UP001377567">
    <property type="component" value="Unassembled WGS sequence"/>
</dbReference>
<dbReference type="InterPro" id="IPR015943">
    <property type="entry name" value="WD40/YVTN_repeat-like_dom_sf"/>
</dbReference>
<dbReference type="EMBL" id="BTGD01000006">
    <property type="protein sequence ID" value="GMM55754.1"/>
    <property type="molecule type" value="Genomic_DNA"/>
</dbReference>
<sequence length="809" mass="90638">MSCYKAQNTVTTTAHCIMPTNVHQEAVFIGANQQNQTSDHNKALGIVAFGAGKTIALWDPLNKDNEGIVATLKGHTATVTCVRFIQGTEYMVSASEDFHVKVWKYLPGGSWECVQTITKYDHTIVTLAVLPGVLAIGCANGEVSLWYESSETNDEVFLLGAEFEVERNFLPLSLSLSNVEENRYLLAVGGTNVHIFVYSFVLGQGISECEKRAKLEGHEDWVKSLAFRHQETPGDYLLCSGSQDRYIRIWRIRTNGLIVDEDEDENMLTLLNNKQYKFHMAQDKLRICINFEALIMGHDDWISSLQWHETRLQLLASTADTSLMIWEPDEASGVWVCGLRLGELSSKGASTATGSSGGFWSCLWFTKDNTDYILTNGKTGAWRVWSTTDGVNIDERVGVSGATNEVTDIAWAPNGEYLLSTSLDQTTRLYAPWIYEADGSKRNTATWHEFSRPQIHGYDMICVEPISDTRFVSGGDEKIVRSFDEPRGVAELLKKFVHISVGDEEAMPESATVPVLGLSNKAAGDEGQGEDENDGGSTDDIDGANKNVSYEIVTGLTHPPIEDQLQRLLLWPEIEKLYGHGYEITCLDVSPDRKLVASACRSNTPQHAVIRIFSIDTWLEIKPTLAFHSLTINRLRFSPDNKYLLAVSRDRKWSVWERNFDDNTFTLKCKNEKPHTRIVWDADWAPQEFGNTFVTCARDRTIKLWTFDNDSNDYKLVDSVKHDKPVTAVAVYPTLIDGKILVAAGLEDGSVFLYNFGGEKFELVNKLEERITPADKITRLRWSSWTQDGKLLLASSSSDSSTRVYSVEL</sequence>
<dbReference type="SUPFAM" id="SSF50978">
    <property type="entry name" value="WD40 repeat-like"/>
    <property type="match status" value="2"/>
</dbReference>
<evidence type="ECO:0000313" key="13">
    <source>
        <dbReference type="EMBL" id="GMM55754.1"/>
    </source>
</evidence>
<evidence type="ECO:0000256" key="2">
    <source>
        <dbReference type="ARBA" id="ARBA00004496"/>
    </source>
</evidence>
<dbReference type="Gene3D" id="2.130.10.10">
    <property type="entry name" value="YVTN repeat-like/Quinoprotein amine dehydrogenase"/>
    <property type="match status" value="4"/>
</dbReference>
<dbReference type="PANTHER" id="PTHR44111">
    <property type="entry name" value="ELONGATOR COMPLEX PROTEIN 2"/>
    <property type="match status" value="1"/>
</dbReference>
<dbReference type="PROSITE" id="PS50082">
    <property type="entry name" value="WD_REPEATS_2"/>
    <property type="match status" value="6"/>
</dbReference>
<dbReference type="FunFam" id="2.130.10.10:FF:001142">
    <property type="entry name" value="Elongator complex protein 2"/>
    <property type="match status" value="1"/>
</dbReference>
<gene>
    <name evidence="13" type="ORF">DAKH74_023700</name>
</gene>
<dbReference type="GO" id="GO:0002098">
    <property type="term" value="P:tRNA wobble uridine modification"/>
    <property type="evidence" value="ECO:0007669"/>
    <property type="project" value="InterPro"/>
</dbReference>